<accession>A0A7X9IMQ4</accession>
<proteinExistence type="predicted"/>
<dbReference type="AlphaFoldDB" id="A0A7X9IMQ4"/>
<name>A0A7X9IMQ4_9DELT</name>
<organism evidence="1 2">
    <name type="scientific">SAR324 cluster bacterium</name>
    <dbReference type="NCBI Taxonomy" id="2024889"/>
    <lineage>
        <taxon>Bacteria</taxon>
        <taxon>Deltaproteobacteria</taxon>
        <taxon>SAR324 cluster</taxon>
    </lineage>
</organism>
<evidence type="ECO:0000313" key="2">
    <source>
        <dbReference type="Proteomes" id="UP000524246"/>
    </source>
</evidence>
<dbReference type="Proteomes" id="UP000524246">
    <property type="component" value="Unassembled WGS sequence"/>
</dbReference>
<gene>
    <name evidence="1" type="ORF">GYA55_14090</name>
</gene>
<comment type="caution">
    <text evidence="1">The sequence shown here is derived from an EMBL/GenBank/DDBJ whole genome shotgun (WGS) entry which is preliminary data.</text>
</comment>
<protein>
    <submittedName>
        <fullName evidence="1">Type II toxin-antitoxin system MqsR family toxin</fullName>
    </submittedName>
</protein>
<dbReference type="EMBL" id="JAAZON010000639">
    <property type="protein sequence ID" value="NMC64290.1"/>
    <property type="molecule type" value="Genomic_DNA"/>
</dbReference>
<sequence>MAVFADTESVLQLLERVREILRGGGKFYLIQRQKNRDSLLQLGLSVKSCRAEVMALSIEDYCSGPEDDPKGNGKVWIFGREINGTPVYIKLKISRFGAGSVTCISFHKAEFPLKYVYRDEEST</sequence>
<reference evidence="1 2" key="1">
    <citation type="journal article" date="2020" name="Biotechnol. Biofuels">
        <title>New insights from the biogas microbiome by comprehensive genome-resolved metagenomics of nearly 1600 species originating from multiple anaerobic digesters.</title>
        <authorList>
            <person name="Campanaro S."/>
            <person name="Treu L."/>
            <person name="Rodriguez-R L.M."/>
            <person name="Kovalovszki A."/>
            <person name="Ziels R.M."/>
            <person name="Maus I."/>
            <person name="Zhu X."/>
            <person name="Kougias P.G."/>
            <person name="Basile A."/>
            <person name="Luo G."/>
            <person name="Schluter A."/>
            <person name="Konstantinidis K.T."/>
            <person name="Angelidaki I."/>
        </authorList>
    </citation>
    <scope>NUCLEOTIDE SEQUENCE [LARGE SCALE GENOMIC DNA]</scope>
    <source>
        <strain evidence="1">AS27yjCOA_65</strain>
    </source>
</reference>
<evidence type="ECO:0000313" key="1">
    <source>
        <dbReference type="EMBL" id="NMC64290.1"/>
    </source>
</evidence>